<dbReference type="GO" id="GO:0038023">
    <property type="term" value="F:signaling receptor activity"/>
    <property type="evidence" value="ECO:0007669"/>
    <property type="project" value="TreeGrafter"/>
</dbReference>
<evidence type="ECO:0000256" key="8">
    <source>
        <dbReference type="SAM" id="Phobius"/>
    </source>
</evidence>
<reference evidence="12" key="1">
    <citation type="submission" date="2017-01" db="EMBL/GenBank/DDBJ databases">
        <title>Comparative genomics of anhydrobiosis in the tardigrade Hypsibius dujardini.</title>
        <authorList>
            <person name="Yoshida Y."/>
            <person name="Koutsovoulos G."/>
            <person name="Laetsch D."/>
            <person name="Stevens L."/>
            <person name="Kumar S."/>
            <person name="Horikawa D."/>
            <person name="Ishino K."/>
            <person name="Komine S."/>
            <person name="Tomita M."/>
            <person name="Blaxter M."/>
            <person name="Arakawa K."/>
        </authorList>
    </citation>
    <scope>NUCLEOTIDE SEQUENCE [LARGE SCALE GENOMIC DNA]</scope>
    <source>
        <strain evidence="12">Z151</strain>
    </source>
</reference>
<dbReference type="InterPro" id="IPR001170">
    <property type="entry name" value="ANPR/GUC"/>
</dbReference>
<dbReference type="InterPro" id="IPR001828">
    <property type="entry name" value="ANF_lig-bd_rcpt"/>
</dbReference>
<proteinExistence type="predicted"/>
<keyword evidence="12" id="KW-1185">Reference proteome</keyword>
<feature type="transmembrane region" description="Helical" evidence="8">
    <location>
        <begin position="469"/>
        <end position="495"/>
    </location>
</feature>
<evidence type="ECO:0000256" key="3">
    <source>
        <dbReference type="ARBA" id="ARBA00022729"/>
    </source>
</evidence>
<accession>A0A1W0XDX3</accession>
<evidence type="ECO:0000256" key="6">
    <source>
        <dbReference type="ARBA" id="ARBA00023170"/>
    </source>
</evidence>
<sequence length="506" mass="56976">MEIHAFTINIFFTALILTVSAAAPVDVVLVEFLLSGQKTATSLQFSAPTLDCVEEDLKAKYSGIFNISRVRIFDQNITTCDQLSQKSSFWATRFYYREVQNNPVMIFFAAGCNNAEASLGSLARAWNKPLMIPVNGDPSVANKKRYPTVTRISPFIQEDLNSAMHRLLRMFYWNNVTILCDDADDHLALFVPMCTALHDSLRLTYNISSSRFYVNASNADDLQHYLEEAKSISRVILLIGHGSRIRPIMLGAAKAGMTNGEYVYIAVELYPSRKQLGTLQWYTDNKDGQDEAAKTAFRSLLKVSLRPTERTTEYLNFMDRLKNRATNYGYFFGPDEALNPFALSYYYAAAILFQVMNETVSKGNNLQDGVALSRLIRGRTYDVMGHTVAINWNGDRDAQWIISQTDPSTGDFRPILEQATFNGVYNLTRSYGSDGTEQRIVWYNSNHAPLNEPRCGYRGLKEECKAESFAISAMIVGITVTVVLVVGLLITLIVLRKSIWEALRRA</sequence>
<evidence type="ECO:0000259" key="10">
    <source>
        <dbReference type="Pfam" id="PF01094"/>
    </source>
</evidence>
<evidence type="ECO:0000313" key="11">
    <source>
        <dbReference type="EMBL" id="OQV25669.1"/>
    </source>
</evidence>
<evidence type="ECO:0000256" key="2">
    <source>
        <dbReference type="ARBA" id="ARBA00022692"/>
    </source>
</evidence>
<evidence type="ECO:0000256" key="7">
    <source>
        <dbReference type="ARBA" id="ARBA00023180"/>
    </source>
</evidence>
<organism evidence="11 12">
    <name type="scientific">Hypsibius exemplaris</name>
    <name type="common">Freshwater tardigrade</name>
    <dbReference type="NCBI Taxonomy" id="2072580"/>
    <lineage>
        <taxon>Eukaryota</taxon>
        <taxon>Metazoa</taxon>
        <taxon>Ecdysozoa</taxon>
        <taxon>Tardigrada</taxon>
        <taxon>Eutardigrada</taxon>
        <taxon>Parachela</taxon>
        <taxon>Hypsibioidea</taxon>
        <taxon>Hypsibiidae</taxon>
        <taxon>Hypsibius</taxon>
    </lineage>
</organism>
<protein>
    <submittedName>
        <fullName evidence="11">Atrial natriuretic peptide receptor 1</fullName>
    </submittedName>
</protein>
<dbReference type="Proteomes" id="UP000192578">
    <property type="component" value="Unassembled WGS sequence"/>
</dbReference>
<dbReference type="OrthoDB" id="1890790at2759"/>
<feature type="domain" description="Receptor ligand binding region" evidence="10">
    <location>
        <begin position="77"/>
        <end position="405"/>
    </location>
</feature>
<gene>
    <name evidence="11" type="ORF">BV898_00601</name>
</gene>
<dbReference type="SUPFAM" id="SSF53822">
    <property type="entry name" value="Periplasmic binding protein-like I"/>
    <property type="match status" value="1"/>
</dbReference>
<dbReference type="AlphaFoldDB" id="A0A1W0XDX3"/>
<dbReference type="GO" id="GO:0017046">
    <property type="term" value="F:peptide hormone binding"/>
    <property type="evidence" value="ECO:0007669"/>
    <property type="project" value="TreeGrafter"/>
</dbReference>
<keyword evidence="5 8" id="KW-0472">Membrane</keyword>
<dbReference type="Pfam" id="PF01094">
    <property type="entry name" value="ANF_receptor"/>
    <property type="match status" value="1"/>
</dbReference>
<keyword evidence="4 8" id="KW-1133">Transmembrane helix</keyword>
<feature type="chain" id="PRO_5012551597" evidence="9">
    <location>
        <begin position="23"/>
        <end position="506"/>
    </location>
</feature>
<evidence type="ECO:0000313" key="12">
    <source>
        <dbReference type="Proteomes" id="UP000192578"/>
    </source>
</evidence>
<dbReference type="PANTHER" id="PTHR44755">
    <property type="entry name" value="NATRIURETIC PEPTIDE RECEPTOR 3-RELATED"/>
    <property type="match status" value="1"/>
</dbReference>
<keyword evidence="3 9" id="KW-0732">Signal</keyword>
<evidence type="ECO:0000256" key="4">
    <source>
        <dbReference type="ARBA" id="ARBA00022989"/>
    </source>
</evidence>
<comment type="subcellular location">
    <subcellularLocation>
        <location evidence="1">Membrane</location>
        <topology evidence="1">Single-pass type I membrane protein</topology>
    </subcellularLocation>
</comment>
<dbReference type="PANTHER" id="PTHR44755:SF8">
    <property type="entry name" value="RECEPTOR LIGAND BINDING REGION DOMAIN-CONTAINING PROTEIN"/>
    <property type="match status" value="1"/>
</dbReference>
<dbReference type="GO" id="GO:0016020">
    <property type="term" value="C:membrane"/>
    <property type="evidence" value="ECO:0007669"/>
    <property type="project" value="UniProtKB-SubCell"/>
</dbReference>
<dbReference type="InterPro" id="IPR028082">
    <property type="entry name" value="Peripla_BP_I"/>
</dbReference>
<dbReference type="PRINTS" id="PR00255">
    <property type="entry name" value="NATPEPTIDER"/>
</dbReference>
<keyword evidence="6 11" id="KW-0675">Receptor</keyword>
<dbReference type="GO" id="GO:0007165">
    <property type="term" value="P:signal transduction"/>
    <property type="evidence" value="ECO:0007669"/>
    <property type="project" value="TreeGrafter"/>
</dbReference>
<evidence type="ECO:0000256" key="5">
    <source>
        <dbReference type="ARBA" id="ARBA00023136"/>
    </source>
</evidence>
<name>A0A1W0XDX3_HYPEX</name>
<dbReference type="CDD" id="cd06352">
    <property type="entry name" value="PBP1_NPR_GC-like"/>
    <property type="match status" value="1"/>
</dbReference>
<evidence type="ECO:0000256" key="1">
    <source>
        <dbReference type="ARBA" id="ARBA00004479"/>
    </source>
</evidence>
<dbReference type="EMBL" id="MTYJ01000002">
    <property type="protein sequence ID" value="OQV25669.1"/>
    <property type="molecule type" value="Genomic_DNA"/>
</dbReference>
<feature type="signal peptide" evidence="9">
    <location>
        <begin position="1"/>
        <end position="22"/>
    </location>
</feature>
<evidence type="ECO:0000256" key="9">
    <source>
        <dbReference type="SAM" id="SignalP"/>
    </source>
</evidence>
<keyword evidence="7" id="KW-0325">Glycoprotein</keyword>
<dbReference type="InterPro" id="IPR052612">
    <property type="entry name" value="ANP_Clearance_Receptor"/>
</dbReference>
<comment type="caution">
    <text evidence="11">The sequence shown here is derived from an EMBL/GenBank/DDBJ whole genome shotgun (WGS) entry which is preliminary data.</text>
</comment>
<keyword evidence="2 8" id="KW-0812">Transmembrane</keyword>
<dbReference type="Gene3D" id="3.40.50.2300">
    <property type="match status" value="1"/>
</dbReference>